<evidence type="ECO:0000256" key="8">
    <source>
        <dbReference type="RuleBase" id="RU003346"/>
    </source>
</evidence>
<dbReference type="PROSITE" id="PS50850">
    <property type="entry name" value="MFS"/>
    <property type="match status" value="1"/>
</dbReference>
<evidence type="ECO:0000259" key="10">
    <source>
        <dbReference type="PROSITE" id="PS50850"/>
    </source>
</evidence>
<dbReference type="InterPro" id="IPR044775">
    <property type="entry name" value="MFS_ERD6/Tret1-like"/>
</dbReference>
<feature type="domain" description="Major facilitator superfamily (MFS) profile" evidence="10">
    <location>
        <begin position="171"/>
        <end position="597"/>
    </location>
</feature>
<keyword evidence="5 9" id="KW-0812">Transmembrane</keyword>
<reference evidence="11 12" key="1">
    <citation type="journal article" date="2021" name="Plant Biotechnol. J.">
        <title>Multi-omics assisted identification of the key and species-specific regulatory components of drought-tolerant mechanisms in Gossypium stocksii.</title>
        <authorList>
            <person name="Yu D."/>
            <person name="Ke L."/>
            <person name="Zhang D."/>
            <person name="Wu Y."/>
            <person name="Sun Y."/>
            <person name="Mei J."/>
            <person name="Sun J."/>
            <person name="Sun Y."/>
        </authorList>
    </citation>
    <scope>NUCLEOTIDE SEQUENCE [LARGE SCALE GENOMIC DNA]</scope>
    <source>
        <strain evidence="12">cv. E1</strain>
        <tissue evidence="11">Leaf</tissue>
    </source>
</reference>
<evidence type="ECO:0000256" key="6">
    <source>
        <dbReference type="ARBA" id="ARBA00022989"/>
    </source>
</evidence>
<dbReference type="SUPFAM" id="SSF103473">
    <property type="entry name" value="MFS general substrate transporter"/>
    <property type="match status" value="1"/>
</dbReference>
<dbReference type="NCBIfam" id="TIGR00879">
    <property type="entry name" value="SP"/>
    <property type="match status" value="1"/>
</dbReference>
<feature type="transmembrane region" description="Helical" evidence="9">
    <location>
        <begin position="330"/>
        <end position="347"/>
    </location>
</feature>
<dbReference type="InterPro" id="IPR005829">
    <property type="entry name" value="Sugar_transporter_CS"/>
</dbReference>
<dbReference type="GO" id="GO:0016020">
    <property type="term" value="C:membrane"/>
    <property type="evidence" value="ECO:0007669"/>
    <property type="project" value="UniProtKB-SubCell"/>
</dbReference>
<dbReference type="InterPro" id="IPR020846">
    <property type="entry name" value="MFS_dom"/>
</dbReference>
<dbReference type="InterPro" id="IPR005828">
    <property type="entry name" value="MFS_sugar_transport-like"/>
</dbReference>
<dbReference type="PANTHER" id="PTHR48021">
    <property type="match status" value="1"/>
</dbReference>
<dbReference type="AlphaFoldDB" id="A0A9D3W4Z8"/>
<evidence type="ECO:0000256" key="3">
    <source>
        <dbReference type="ARBA" id="ARBA00022448"/>
    </source>
</evidence>
<dbReference type="InterPro" id="IPR003663">
    <property type="entry name" value="Sugar/inositol_transpt"/>
</dbReference>
<evidence type="ECO:0000256" key="2">
    <source>
        <dbReference type="ARBA" id="ARBA00010992"/>
    </source>
</evidence>
<dbReference type="Proteomes" id="UP000828251">
    <property type="component" value="Unassembled WGS sequence"/>
</dbReference>
<dbReference type="Gene3D" id="1.20.1250.20">
    <property type="entry name" value="MFS general substrate transporter like domains"/>
    <property type="match status" value="1"/>
</dbReference>
<keyword evidence="3 8" id="KW-0813">Transport</keyword>
<protein>
    <recommendedName>
        <fullName evidence="10">Major facilitator superfamily (MFS) profile domain-containing protein</fullName>
    </recommendedName>
</protein>
<evidence type="ECO:0000256" key="9">
    <source>
        <dbReference type="SAM" id="Phobius"/>
    </source>
</evidence>
<dbReference type="PANTHER" id="PTHR48021:SF13">
    <property type="entry name" value="SUGAR TRANSPORTER ERD6-LIKE 7"/>
    <property type="match status" value="1"/>
</dbReference>
<feature type="transmembrane region" description="Helical" evidence="9">
    <location>
        <begin position="446"/>
        <end position="466"/>
    </location>
</feature>
<accession>A0A9D3W4Z8</accession>
<dbReference type="InterPro" id="IPR050549">
    <property type="entry name" value="MFS_Trehalose_Transporter"/>
</dbReference>
<dbReference type="InterPro" id="IPR036259">
    <property type="entry name" value="MFS_trans_sf"/>
</dbReference>
<feature type="transmembrane region" description="Helical" evidence="9">
    <location>
        <begin position="274"/>
        <end position="294"/>
    </location>
</feature>
<evidence type="ECO:0000313" key="12">
    <source>
        <dbReference type="Proteomes" id="UP000828251"/>
    </source>
</evidence>
<dbReference type="PRINTS" id="PR00171">
    <property type="entry name" value="SUGRTRNSPORT"/>
</dbReference>
<dbReference type="FunFam" id="1.20.1250.20:FF:000043">
    <property type="entry name" value="sugar transporter ERD6-like 6"/>
    <property type="match status" value="1"/>
</dbReference>
<feature type="transmembrane region" description="Helical" evidence="9">
    <location>
        <begin position="407"/>
        <end position="434"/>
    </location>
</feature>
<feature type="transmembrane region" description="Helical" evidence="9">
    <location>
        <begin position="173"/>
        <end position="196"/>
    </location>
</feature>
<feature type="transmembrane region" description="Helical" evidence="9">
    <location>
        <begin position="543"/>
        <end position="563"/>
    </location>
</feature>
<feature type="transmembrane region" description="Helical" evidence="9">
    <location>
        <begin position="243"/>
        <end position="262"/>
    </location>
</feature>
<keyword evidence="6 9" id="KW-1133">Transmembrane helix</keyword>
<dbReference type="Pfam" id="PF00083">
    <property type="entry name" value="Sugar_tr"/>
    <property type="match status" value="1"/>
</dbReference>
<evidence type="ECO:0000256" key="4">
    <source>
        <dbReference type="ARBA" id="ARBA00022597"/>
    </source>
</evidence>
<feature type="transmembrane region" description="Helical" evidence="9">
    <location>
        <begin position="216"/>
        <end position="236"/>
    </location>
</feature>
<keyword evidence="7 9" id="KW-0472">Membrane</keyword>
<feature type="transmembrane region" description="Helical" evidence="9">
    <location>
        <begin position="473"/>
        <end position="495"/>
    </location>
</feature>
<sequence length="610" mass="66175">MKQPRSRPCNTSYPDEVYAAAKDQATVISSDEVRAAAEVDAAVQFHYYKKCFARIFVSLSSKETGFQVWLMNHEFGAVMPCWFTYIEEDRSQLILSGWDGHTVLLHTYKKGDPEFASFHYKKVSKLEKGTMAIEDNGNVHGDVTIPLLEEGKNVGEEENGYTDEETSGKASLWMVYLSTFVAVCGSFAFGSCAGYSSPTQTAITKDLSLTLAEYSVFGSILTFGAMIGAITSGPIADFIGRKGAMRTATGFCVAGWLAIYFAKGALSLDIGRLATGYGMGVFSYVVPVFIAEIAPKNLRGALTTANQLMICCAVSVAFIIGTVLTWRTLALTGLVPCAILLFGLFFIPESPRWLAKIGHEKEFEAALQDLRGKGADISEEAAEIRDYIETLERLPKAKMLDLFQRRYLRSVIIGVGLMVFQQFGGINGICFYLSNIFESADVSPSIATITYAIIQVPITAINTTVIDKAGRKPLLLVSSTGLVIACILSGTSFYLKDHNLAPSSVPILAVTGILMYIGSFSAGMGAVPWVVMSEIFPINIKGIAGSLATLVNWFGAWAVSYTFNFLMSWSSHGTFIIYAAINAVAIVFVITVVPETKGKTLEQIQAAINA</sequence>
<dbReference type="OrthoDB" id="6133115at2759"/>
<feature type="transmembrane region" description="Helical" evidence="9">
    <location>
        <begin position="575"/>
        <end position="593"/>
    </location>
</feature>
<keyword evidence="12" id="KW-1185">Reference proteome</keyword>
<organism evidence="11 12">
    <name type="scientific">Gossypium stocksii</name>
    <dbReference type="NCBI Taxonomy" id="47602"/>
    <lineage>
        <taxon>Eukaryota</taxon>
        <taxon>Viridiplantae</taxon>
        <taxon>Streptophyta</taxon>
        <taxon>Embryophyta</taxon>
        <taxon>Tracheophyta</taxon>
        <taxon>Spermatophyta</taxon>
        <taxon>Magnoliopsida</taxon>
        <taxon>eudicotyledons</taxon>
        <taxon>Gunneridae</taxon>
        <taxon>Pentapetalae</taxon>
        <taxon>rosids</taxon>
        <taxon>malvids</taxon>
        <taxon>Malvales</taxon>
        <taxon>Malvaceae</taxon>
        <taxon>Malvoideae</taxon>
        <taxon>Gossypium</taxon>
    </lineage>
</organism>
<keyword evidence="4" id="KW-0762">Sugar transport</keyword>
<evidence type="ECO:0000256" key="5">
    <source>
        <dbReference type="ARBA" id="ARBA00022692"/>
    </source>
</evidence>
<proteinExistence type="inferred from homology"/>
<comment type="subcellular location">
    <subcellularLocation>
        <location evidence="1">Membrane</location>
        <topology evidence="1">Multi-pass membrane protein</topology>
    </subcellularLocation>
</comment>
<comment type="caution">
    <text evidence="11">The sequence shown here is derived from an EMBL/GenBank/DDBJ whole genome shotgun (WGS) entry which is preliminary data.</text>
</comment>
<feature type="transmembrane region" description="Helical" evidence="9">
    <location>
        <begin position="306"/>
        <end position="324"/>
    </location>
</feature>
<dbReference type="GO" id="GO:0051119">
    <property type="term" value="F:sugar transmembrane transporter activity"/>
    <property type="evidence" value="ECO:0007669"/>
    <property type="project" value="InterPro"/>
</dbReference>
<dbReference type="PROSITE" id="PS00216">
    <property type="entry name" value="SUGAR_TRANSPORT_1"/>
    <property type="match status" value="1"/>
</dbReference>
<comment type="similarity">
    <text evidence="2 8">Belongs to the major facilitator superfamily. Sugar transporter (TC 2.A.1.1) family.</text>
</comment>
<evidence type="ECO:0000313" key="11">
    <source>
        <dbReference type="EMBL" id="KAH1108108.1"/>
    </source>
</evidence>
<name>A0A9D3W4Z8_9ROSI</name>
<feature type="transmembrane region" description="Helical" evidence="9">
    <location>
        <begin position="507"/>
        <end position="531"/>
    </location>
</feature>
<evidence type="ECO:0000256" key="1">
    <source>
        <dbReference type="ARBA" id="ARBA00004141"/>
    </source>
</evidence>
<gene>
    <name evidence="11" type="ORF">J1N35_011876</name>
</gene>
<dbReference type="EMBL" id="JAIQCV010000004">
    <property type="protein sequence ID" value="KAH1108108.1"/>
    <property type="molecule type" value="Genomic_DNA"/>
</dbReference>
<dbReference type="CDD" id="cd17358">
    <property type="entry name" value="MFS_GLUT6_8_Class3_like"/>
    <property type="match status" value="1"/>
</dbReference>
<evidence type="ECO:0000256" key="7">
    <source>
        <dbReference type="ARBA" id="ARBA00023136"/>
    </source>
</evidence>